<feature type="binding site" evidence="2">
    <location>
        <begin position="15"/>
        <end position="18"/>
    </location>
    <ligand>
        <name>substrate</name>
    </ligand>
</feature>
<dbReference type="InterPro" id="IPR001441">
    <property type="entry name" value="UPP_synth-like"/>
</dbReference>
<dbReference type="Gene3D" id="3.40.1180.10">
    <property type="entry name" value="Decaprenyl diphosphate synthase-like"/>
    <property type="match status" value="1"/>
</dbReference>
<dbReference type="SUPFAM" id="SSF64005">
    <property type="entry name" value="Undecaprenyl diphosphate synthase"/>
    <property type="match status" value="1"/>
</dbReference>
<feature type="binding site" evidence="2">
    <location>
        <position position="65"/>
    </location>
    <ligand>
        <name>substrate</name>
    </ligand>
</feature>
<evidence type="ECO:0000313" key="4">
    <source>
        <dbReference type="Proteomes" id="UP000288012"/>
    </source>
</evidence>
<evidence type="ECO:0000256" key="1">
    <source>
        <dbReference type="ARBA" id="ARBA00022679"/>
    </source>
</evidence>
<dbReference type="PANTHER" id="PTHR10291">
    <property type="entry name" value="DEHYDRODOLICHYL DIPHOSPHATE SYNTHASE FAMILY MEMBER"/>
    <property type="match status" value="1"/>
</dbReference>
<dbReference type="Proteomes" id="UP000288012">
    <property type="component" value="Unassembled WGS sequence"/>
</dbReference>
<feature type="binding site" evidence="2">
    <location>
        <position position="19"/>
    </location>
    <ligand>
        <name>substrate</name>
    </ligand>
</feature>
<organism evidence="3 4">
    <name type="scientific">Legionella septentrionalis</name>
    <dbReference type="NCBI Taxonomy" id="2498109"/>
    <lineage>
        <taxon>Bacteria</taxon>
        <taxon>Pseudomonadati</taxon>
        <taxon>Pseudomonadota</taxon>
        <taxon>Gammaproteobacteria</taxon>
        <taxon>Legionellales</taxon>
        <taxon>Legionellaceae</taxon>
        <taxon>Legionella</taxon>
    </lineage>
</organism>
<feature type="binding site" evidence="2">
    <location>
        <position position="182"/>
    </location>
    <ligand>
        <name>substrate</name>
    </ligand>
</feature>
<keyword evidence="1 2" id="KW-0808">Transferase</keyword>
<keyword evidence="2" id="KW-0133">Cell shape</keyword>
<feature type="binding site" evidence="2">
    <location>
        <position position="201"/>
    </location>
    <ligand>
        <name>Mg(2+)</name>
        <dbReference type="ChEBI" id="CHEBI:18420"/>
    </ligand>
</feature>
<dbReference type="RefSeq" id="WP_126954652.1">
    <property type="nucleotide sequence ID" value="NZ_RZGR01000015.1"/>
</dbReference>
<feature type="binding site" evidence="2">
    <location>
        <position position="14"/>
    </location>
    <ligand>
        <name>Mg(2+)</name>
        <dbReference type="ChEBI" id="CHEBI:18420"/>
    </ligand>
</feature>
<dbReference type="OrthoDB" id="4191603at2"/>
<dbReference type="EC" id="2.5.1.31" evidence="2"/>
<proteinExistence type="inferred from homology"/>
<dbReference type="AlphaFoldDB" id="A0A3S0X464"/>
<comment type="subunit">
    <text evidence="2">Homodimer.</text>
</comment>
<feature type="binding site" evidence="2">
    <location>
        <position position="27"/>
    </location>
    <ligand>
        <name>substrate</name>
    </ligand>
</feature>
<dbReference type="InterPro" id="IPR036424">
    <property type="entry name" value="UPP_synth-like_sf"/>
</dbReference>
<dbReference type="GO" id="GO:0008834">
    <property type="term" value="F:ditrans,polycis-undecaprenyl-diphosphate synthase [(2E,6E)-farnesyl-diphosphate specific] activity"/>
    <property type="evidence" value="ECO:0007669"/>
    <property type="project" value="UniProtKB-UniRule"/>
</dbReference>
<dbReference type="HAMAP" id="MF_01139">
    <property type="entry name" value="ISPT"/>
    <property type="match status" value="1"/>
</dbReference>
<comment type="similarity">
    <text evidence="2">Belongs to the UPP synthase family.</text>
</comment>
<keyword evidence="2" id="KW-0479">Metal-binding</keyword>
<dbReference type="NCBIfam" id="TIGR00055">
    <property type="entry name" value="uppS"/>
    <property type="match status" value="1"/>
</dbReference>
<dbReference type="PANTHER" id="PTHR10291:SF0">
    <property type="entry name" value="DEHYDRODOLICHYL DIPHOSPHATE SYNTHASE 2"/>
    <property type="match status" value="1"/>
</dbReference>
<keyword evidence="2" id="KW-0460">Magnesium</keyword>
<feature type="binding site" evidence="2">
    <location>
        <position position="63"/>
    </location>
    <ligand>
        <name>substrate</name>
    </ligand>
</feature>
<feature type="binding site" evidence="2">
    <location>
        <begin position="59"/>
        <end position="61"/>
    </location>
    <ligand>
        <name>substrate</name>
    </ligand>
</feature>
<feature type="active site" evidence="2">
    <location>
        <position position="14"/>
    </location>
</feature>
<dbReference type="GO" id="GO:0005829">
    <property type="term" value="C:cytosol"/>
    <property type="evidence" value="ECO:0007669"/>
    <property type="project" value="TreeGrafter"/>
</dbReference>
<keyword evidence="2" id="KW-0961">Cell wall biogenesis/degradation</keyword>
<protein>
    <recommendedName>
        <fullName evidence="2">Ditrans,polycis-undecaprenyl-diphosphate synthase ((2E,6E)-farnesyl-diphosphate specific)</fullName>
        <ecNumber evidence="2">2.5.1.31</ecNumber>
    </recommendedName>
    <alternativeName>
        <fullName evidence="2">Ditrans,polycis-undecaprenylcistransferase</fullName>
    </alternativeName>
    <alternativeName>
        <fullName evidence="2">Undecaprenyl diphosphate synthase</fullName>
        <shortName evidence="2">UDS</shortName>
    </alternativeName>
    <alternativeName>
        <fullName evidence="2">Undecaprenyl pyrophosphate synthase</fullName>
        <shortName evidence="2">UPP synthase</shortName>
    </alternativeName>
</protein>
<comment type="cofactor">
    <cofactor evidence="2">
        <name>Mg(2+)</name>
        <dbReference type="ChEBI" id="CHEBI:18420"/>
    </cofactor>
    <text evidence="2">Binds 2 magnesium ions per subunit.</text>
</comment>
<dbReference type="Pfam" id="PF01255">
    <property type="entry name" value="Prenyltransf"/>
    <property type="match status" value="1"/>
</dbReference>
<comment type="function">
    <text evidence="2">Catalyzes the sequential condensation of isopentenyl diphosphate (IPP) with (2E,6E)-farnesyl diphosphate (E,E-FPP) to yield (2Z,6Z,10Z,14Z,18Z,22Z,26Z,30Z,34E,38E)-undecaprenyl diphosphate (di-trans,octa-cis-UPP). UPP is the precursor of glycosyl carrier lipid in the biosynthesis of bacterial cell wall polysaccharide components such as peptidoglycan and lipopolysaccharide.</text>
</comment>
<dbReference type="GO" id="GO:0016094">
    <property type="term" value="P:polyprenol biosynthetic process"/>
    <property type="evidence" value="ECO:0007669"/>
    <property type="project" value="TreeGrafter"/>
</dbReference>
<feature type="binding site" evidence="2">
    <location>
        <begin position="188"/>
        <end position="190"/>
    </location>
    <ligand>
        <name>substrate</name>
    </ligand>
</feature>
<dbReference type="GO" id="GO:0009252">
    <property type="term" value="P:peptidoglycan biosynthetic process"/>
    <property type="evidence" value="ECO:0007669"/>
    <property type="project" value="UniProtKB-UniRule"/>
</dbReference>
<dbReference type="GO" id="GO:0071555">
    <property type="term" value="P:cell wall organization"/>
    <property type="evidence" value="ECO:0007669"/>
    <property type="project" value="UniProtKB-KW"/>
</dbReference>
<keyword evidence="2" id="KW-0573">Peptidoglycan synthesis</keyword>
<feature type="active site" description="Proton acceptor" evidence="2">
    <location>
        <position position="62"/>
    </location>
</feature>
<dbReference type="InterPro" id="IPR018520">
    <property type="entry name" value="UPP_synth-like_CS"/>
</dbReference>
<feature type="binding site" evidence="2">
    <location>
        <position position="31"/>
    </location>
    <ligand>
        <name>substrate</name>
    </ligand>
</feature>
<comment type="catalytic activity">
    <reaction evidence="2">
        <text>8 isopentenyl diphosphate + (2E,6E)-farnesyl diphosphate = di-trans,octa-cis-undecaprenyl diphosphate + 8 diphosphate</text>
        <dbReference type="Rhea" id="RHEA:27551"/>
        <dbReference type="ChEBI" id="CHEBI:33019"/>
        <dbReference type="ChEBI" id="CHEBI:58405"/>
        <dbReference type="ChEBI" id="CHEBI:128769"/>
        <dbReference type="ChEBI" id="CHEBI:175763"/>
        <dbReference type="EC" id="2.5.1.31"/>
    </reaction>
</comment>
<evidence type="ECO:0000256" key="2">
    <source>
        <dbReference type="HAMAP-Rule" id="MF_01139"/>
    </source>
</evidence>
<dbReference type="CDD" id="cd00475">
    <property type="entry name" value="Cis_IPPS"/>
    <property type="match status" value="1"/>
</dbReference>
<accession>A0A3S0X464</accession>
<dbReference type="GO" id="GO:0008360">
    <property type="term" value="P:regulation of cell shape"/>
    <property type="evidence" value="ECO:0007669"/>
    <property type="project" value="UniProtKB-KW"/>
</dbReference>
<dbReference type="FunFam" id="3.40.1180.10:FF:000001">
    <property type="entry name" value="(2E,6E)-farnesyl-diphosphate-specific ditrans,polycis-undecaprenyl-diphosphate synthase"/>
    <property type="match status" value="1"/>
</dbReference>
<evidence type="ECO:0000313" key="3">
    <source>
        <dbReference type="EMBL" id="RUQ88060.1"/>
    </source>
</evidence>
<dbReference type="EMBL" id="RZGR01000015">
    <property type="protein sequence ID" value="RUQ88060.1"/>
    <property type="molecule type" value="Genomic_DNA"/>
</dbReference>
<keyword evidence="4" id="KW-1185">Reference proteome</keyword>
<dbReference type="PROSITE" id="PS01066">
    <property type="entry name" value="UPP_SYNTHASE"/>
    <property type="match status" value="1"/>
</dbReference>
<gene>
    <name evidence="2 3" type="primary">uppS</name>
    <name evidence="3" type="ORF">EKM59_06330</name>
</gene>
<name>A0A3S0X464_9GAMM</name>
<sequence>MNQKLPEHVAIVMDGNGRWAENRGLPRAEGHRAGIETVKSVVQHCLQKNIHILSLFAFSSENWSRPEGEVDFLMQLFIHALREEIKQLHEYGVCLRFIGERRQLSADLQTQMHSAEALTCKNERLILNVAVNYSGKWDILQAAKKMAAELQQGVIRLEDMDEEVFTRQLSTHKLPEPDLFIRTSGEQRISNFFLWQLAYTELYFCEVHWPDFTLEEFEKALQSYSLRERRYGQTSKQLTEKNHV</sequence>
<comment type="caution">
    <text evidence="3">The sequence shown here is derived from an EMBL/GenBank/DDBJ whole genome shotgun (WGS) entry which is preliminary data.</text>
</comment>
<reference evidence="3 4" key="1">
    <citation type="submission" date="2018-12" db="EMBL/GenBank/DDBJ databases">
        <title>Legionella sp,whole genome shotgun sequence.</title>
        <authorList>
            <person name="Wu H."/>
        </authorList>
    </citation>
    <scope>NUCLEOTIDE SEQUENCE [LARGE SCALE GENOMIC DNA]</scope>
    <source>
        <strain evidence="4">km714</strain>
    </source>
</reference>
<dbReference type="GO" id="GO:0000287">
    <property type="term" value="F:magnesium ion binding"/>
    <property type="evidence" value="ECO:0007669"/>
    <property type="project" value="UniProtKB-UniRule"/>
</dbReference>